<evidence type="ECO:0000256" key="1">
    <source>
        <dbReference type="ARBA" id="ARBA00022679"/>
    </source>
</evidence>
<gene>
    <name evidence="2" type="ORF">HMPREF0665_00367</name>
</gene>
<dbReference type="InterPro" id="IPR007577">
    <property type="entry name" value="GlycoTrfase_DXD_sugar-bd_CS"/>
</dbReference>
<dbReference type="eggNOG" id="COG3774">
    <property type="taxonomic scope" value="Bacteria"/>
</dbReference>
<dbReference type="PANTHER" id="PTHR32385">
    <property type="entry name" value="MANNOSYL PHOSPHORYLINOSITOL CERAMIDE SYNTHASE"/>
    <property type="match status" value="1"/>
</dbReference>
<organism evidence="2 3">
    <name type="scientific">Segatella oris C735</name>
    <dbReference type="NCBI Taxonomy" id="563008"/>
    <lineage>
        <taxon>Bacteria</taxon>
        <taxon>Pseudomonadati</taxon>
        <taxon>Bacteroidota</taxon>
        <taxon>Bacteroidia</taxon>
        <taxon>Bacteroidales</taxon>
        <taxon>Prevotellaceae</taxon>
        <taxon>Segatella</taxon>
    </lineage>
</organism>
<dbReference type="SUPFAM" id="SSF53448">
    <property type="entry name" value="Nucleotide-diphospho-sugar transferases"/>
    <property type="match status" value="1"/>
</dbReference>
<dbReference type="GO" id="GO:0000030">
    <property type="term" value="F:mannosyltransferase activity"/>
    <property type="evidence" value="ECO:0007669"/>
    <property type="project" value="TreeGrafter"/>
</dbReference>
<keyword evidence="3" id="KW-1185">Reference proteome</keyword>
<protein>
    <submittedName>
        <fullName evidence="2">Glycosyltransferase</fullName>
    </submittedName>
</protein>
<dbReference type="PANTHER" id="PTHR32385:SF15">
    <property type="entry name" value="INOSITOL PHOSPHOCERAMIDE MANNOSYLTRANSFERASE 1"/>
    <property type="match status" value="1"/>
</dbReference>
<dbReference type="InterPro" id="IPR029044">
    <property type="entry name" value="Nucleotide-diphossugar_trans"/>
</dbReference>
<dbReference type="GO" id="GO:0016020">
    <property type="term" value="C:membrane"/>
    <property type="evidence" value="ECO:0007669"/>
    <property type="project" value="GOC"/>
</dbReference>
<dbReference type="HOGENOM" id="CLU_073547_2_0_10"/>
<dbReference type="InterPro" id="IPR051706">
    <property type="entry name" value="Glycosyltransferase_domain"/>
</dbReference>
<dbReference type="RefSeq" id="WP_004376461.1">
    <property type="nucleotide sequence ID" value="NZ_GL349564.1"/>
</dbReference>
<dbReference type="Pfam" id="PF04488">
    <property type="entry name" value="Gly_transf_sug"/>
    <property type="match status" value="1"/>
</dbReference>
<reference evidence="2" key="1">
    <citation type="submission" date="2010-02" db="EMBL/GenBank/DDBJ databases">
        <title>The Genome Sequence of Prevotella oris strain C735.</title>
        <authorList>
            <consortium name="The Broad Institute Genome Sequencing Platform"/>
            <person name="Ward D."/>
            <person name="Feldgarden M."/>
            <person name="Earl A."/>
            <person name="Young S.K."/>
            <person name="Zeng Q."/>
            <person name="Koehrsen M."/>
            <person name="Alvarado L."/>
            <person name="Berlin A."/>
            <person name="Bochicchio J."/>
            <person name="Borenstein D."/>
            <person name="Chapman S.B."/>
            <person name="Chen Z."/>
            <person name="Engels R."/>
            <person name="Freedman E."/>
            <person name="Gellesch M."/>
            <person name="Goldberg J."/>
            <person name="Griggs A."/>
            <person name="Gujja S."/>
            <person name="Heilman E."/>
            <person name="Heiman D."/>
            <person name="Hepburn T."/>
            <person name="Howarth C."/>
            <person name="Jen D."/>
            <person name="Larson L."/>
            <person name="Mehta T."/>
            <person name="Park D."/>
            <person name="Pearson M."/>
            <person name="Roberts A."/>
            <person name="Saif S."/>
            <person name="Shea T."/>
            <person name="Shenoy N."/>
            <person name="Sisk P."/>
            <person name="Stolte C."/>
            <person name="Sykes S."/>
            <person name="Thomson T."/>
            <person name="Walk T."/>
            <person name="White J."/>
            <person name="Yandava C."/>
            <person name="Sibley C.D."/>
            <person name="Field T.R."/>
            <person name="Grinwis M."/>
            <person name="Eshaghurshan C.S."/>
            <person name="Surette M.G."/>
            <person name="Haas B."/>
            <person name="Nusbaum C."/>
            <person name="Birren B."/>
        </authorList>
    </citation>
    <scope>NUCLEOTIDE SEQUENCE [LARGE SCALE GENOMIC DNA]</scope>
    <source>
        <strain evidence="2">C735</strain>
    </source>
</reference>
<dbReference type="EMBL" id="GL349564">
    <property type="protein sequence ID" value="EFI49643.1"/>
    <property type="molecule type" value="Genomic_DNA"/>
</dbReference>
<dbReference type="GO" id="GO:0051999">
    <property type="term" value="P:mannosyl-inositol phosphorylceramide biosynthetic process"/>
    <property type="evidence" value="ECO:0007669"/>
    <property type="project" value="TreeGrafter"/>
</dbReference>
<dbReference type="AlphaFoldDB" id="D7N9N6"/>
<evidence type="ECO:0000313" key="3">
    <source>
        <dbReference type="Proteomes" id="UP000003805"/>
    </source>
</evidence>
<evidence type="ECO:0000313" key="2">
    <source>
        <dbReference type="EMBL" id="EFI49643.1"/>
    </source>
</evidence>
<dbReference type="Proteomes" id="UP000003805">
    <property type="component" value="Miscellaneous, Scaffold supercont1.1"/>
</dbReference>
<dbReference type="Gene3D" id="3.90.550.20">
    <property type="match status" value="1"/>
</dbReference>
<keyword evidence="1 2" id="KW-0808">Transferase</keyword>
<accession>D7N9N6</accession>
<name>D7N9N6_9BACT</name>
<proteinExistence type="predicted"/>
<sequence>MIPKIIHYCWFGPRPFPKKAKLCLDSWTKYLPDYEVMFWNESNAPINHPFARAALKAKKYAFVADYVRTWALYNYGGIYMDTDMLIIRNIDELLSNQVFLAYEEPDKGYINVSIWGSIQHSSFIKKVLYFYDTHPFDVGNVFACTIPRIVTEVYKSYSQQQEITLLDYDSFYPFPGTKRRQSNYLDYVTPNTYGVHLWDFSWLTKKERVIEHIRMFMRWLKK</sequence>